<sequence>MACKTHEAVRMIHGLSSAASCLEPLETETRLAIFESFIKLSGVSRCCSALGAFAPLQVMASLCLYCDRVRRDMVVGGYKALQAILELELYANRPDNPPETFAGYLSETTPLLRSSLESCARSTGVGRWYQ</sequence>
<organism evidence="1 2">
    <name type="scientific">Armillaria solidipes</name>
    <dbReference type="NCBI Taxonomy" id="1076256"/>
    <lineage>
        <taxon>Eukaryota</taxon>
        <taxon>Fungi</taxon>
        <taxon>Dikarya</taxon>
        <taxon>Basidiomycota</taxon>
        <taxon>Agaricomycotina</taxon>
        <taxon>Agaricomycetes</taxon>
        <taxon>Agaricomycetidae</taxon>
        <taxon>Agaricales</taxon>
        <taxon>Marasmiineae</taxon>
        <taxon>Physalacriaceae</taxon>
        <taxon>Armillaria</taxon>
    </lineage>
</organism>
<gene>
    <name evidence="1" type="ORF">ARMSODRAFT_951021</name>
</gene>
<reference evidence="2" key="1">
    <citation type="journal article" date="2017" name="Nat. Ecol. Evol.">
        <title>Genome expansion and lineage-specific genetic innovations in the forest pathogenic fungi Armillaria.</title>
        <authorList>
            <person name="Sipos G."/>
            <person name="Prasanna A.N."/>
            <person name="Walter M.C."/>
            <person name="O'Connor E."/>
            <person name="Balint B."/>
            <person name="Krizsan K."/>
            <person name="Kiss B."/>
            <person name="Hess J."/>
            <person name="Varga T."/>
            <person name="Slot J."/>
            <person name="Riley R."/>
            <person name="Boka B."/>
            <person name="Rigling D."/>
            <person name="Barry K."/>
            <person name="Lee J."/>
            <person name="Mihaltcheva S."/>
            <person name="LaButti K."/>
            <person name="Lipzen A."/>
            <person name="Waldron R."/>
            <person name="Moloney N.M."/>
            <person name="Sperisen C."/>
            <person name="Kredics L."/>
            <person name="Vagvoelgyi C."/>
            <person name="Patrignani A."/>
            <person name="Fitzpatrick D."/>
            <person name="Nagy I."/>
            <person name="Doyle S."/>
            <person name="Anderson J.B."/>
            <person name="Grigoriev I.V."/>
            <person name="Gueldener U."/>
            <person name="Muensterkoetter M."/>
            <person name="Nagy L.G."/>
        </authorList>
    </citation>
    <scope>NUCLEOTIDE SEQUENCE [LARGE SCALE GENOMIC DNA]</scope>
    <source>
        <strain evidence="2">28-4</strain>
    </source>
</reference>
<dbReference type="AlphaFoldDB" id="A0A2H3BVV2"/>
<dbReference type="PROSITE" id="PS51257">
    <property type="entry name" value="PROKAR_LIPOPROTEIN"/>
    <property type="match status" value="1"/>
</dbReference>
<dbReference type="EMBL" id="KZ293418">
    <property type="protein sequence ID" value="PBK74955.1"/>
    <property type="molecule type" value="Genomic_DNA"/>
</dbReference>
<accession>A0A2H3BVV2</accession>
<name>A0A2H3BVV2_9AGAR</name>
<protein>
    <submittedName>
        <fullName evidence="1">Uncharacterized protein</fullName>
    </submittedName>
</protein>
<proteinExistence type="predicted"/>
<evidence type="ECO:0000313" key="2">
    <source>
        <dbReference type="Proteomes" id="UP000218334"/>
    </source>
</evidence>
<evidence type="ECO:0000313" key="1">
    <source>
        <dbReference type="EMBL" id="PBK74955.1"/>
    </source>
</evidence>
<dbReference type="Proteomes" id="UP000218334">
    <property type="component" value="Unassembled WGS sequence"/>
</dbReference>
<keyword evidence="2" id="KW-1185">Reference proteome</keyword>